<dbReference type="AlphaFoldDB" id="A0A194V145"/>
<dbReference type="EMBL" id="KN714702">
    <property type="protein sequence ID" value="KUI57665.1"/>
    <property type="molecule type" value="Genomic_DNA"/>
</dbReference>
<sequence length="431" mass="48445">MVTGYLVTVPRTVKDQTITSPVSPNILHLEHPREVLGHPEPEPELEMKLRPEMKLGTEPEQAMEQALDGTLHPIVNLRTIERNDGVVLAEARGTIPNIPLRRTGGAGDLRMSLQVHDDPSNFRTRLGYYGELYLARLGQREERHIGFLSAWRISRSSAWLPDGAPIYVREWLRSALDRTTDDEIRTSLRALMDENGDPRNEVNSFNPEVWAQLGDTDSDVIYFPLIWISASVSGQGIISHAFTLFYRLLTGGTLPAFYNVNGPITVALEPGIPNSPEYSRLWREIVTRQDHESGYSFELRCLEKLTRMYERNGYNYCRSIYDSRVMARVVYPVARDPADRLMMPPDPPPLAEAGRTPPSSQSRPSPPRRNPGDPPDNDNSPTPGPSRPPIVPPGVRTATMGKSPQIRPPVPRKTAQARGDYEWDDIYNASP</sequence>
<feature type="compositionally biased region" description="Pro residues" evidence="1">
    <location>
        <begin position="382"/>
        <end position="392"/>
    </location>
</feature>
<feature type="compositionally biased region" description="Low complexity" evidence="1">
    <location>
        <begin position="354"/>
        <end position="363"/>
    </location>
</feature>
<keyword evidence="3" id="KW-1185">Reference proteome</keyword>
<gene>
    <name evidence="2" type="ORF">VP1G_04957</name>
</gene>
<proteinExistence type="predicted"/>
<accession>A0A194V145</accession>
<dbReference type="Proteomes" id="UP000078576">
    <property type="component" value="Unassembled WGS sequence"/>
</dbReference>
<evidence type="ECO:0000313" key="2">
    <source>
        <dbReference type="EMBL" id="KUI57665.1"/>
    </source>
</evidence>
<organism evidence="2 3">
    <name type="scientific">Cytospora mali</name>
    <name type="common">Apple Valsa canker fungus</name>
    <name type="synonym">Valsa mali</name>
    <dbReference type="NCBI Taxonomy" id="578113"/>
    <lineage>
        <taxon>Eukaryota</taxon>
        <taxon>Fungi</taxon>
        <taxon>Dikarya</taxon>
        <taxon>Ascomycota</taxon>
        <taxon>Pezizomycotina</taxon>
        <taxon>Sordariomycetes</taxon>
        <taxon>Sordariomycetidae</taxon>
        <taxon>Diaporthales</taxon>
        <taxon>Cytosporaceae</taxon>
        <taxon>Cytospora</taxon>
    </lineage>
</organism>
<feature type="region of interest" description="Disordered" evidence="1">
    <location>
        <begin position="338"/>
        <end position="431"/>
    </location>
</feature>
<name>A0A194V145_CYTMA</name>
<evidence type="ECO:0000313" key="3">
    <source>
        <dbReference type="Proteomes" id="UP000078576"/>
    </source>
</evidence>
<evidence type="ECO:0000256" key="1">
    <source>
        <dbReference type="SAM" id="MobiDB-lite"/>
    </source>
</evidence>
<reference evidence="3" key="1">
    <citation type="submission" date="2014-12" db="EMBL/GenBank/DDBJ databases">
        <title>Genome Sequence of Valsa Canker Pathogens Uncovers a Specific Adaption of Colonization on Woody Bark.</title>
        <authorList>
            <person name="Yin Z."/>
            <person name="Liu H."/>
            <person name="Gao X."/>
            <person name="Li Z."/>
            <person name="Song N."/>
            <person name="Ke X."/>
            <person name="Dai Q."/>
            <person name="Wu Y."/>
            <person name="Sun Y."/>
            <person name="Xu J.-R."/>
            <person name="Kang Z.K."/>
            <person name="Wang L."/>
            <person name="Huang L."/>
        </authorList>
    </citation>
    <scope>NUCLEOTIDE SEQUENCE [LARGE SCALE GENOMIC DNA]</scope>
    <source>
        <strain evidence="3">SXYL134</strain>
    </source>
</reference>
<feature type="compositionally biased region" description="Pro residues" evidence="1">
    <location>
        <begin position="364"/>
        <end position="374"/>
    </location>
</feature>
<dbReference type="OrthoDB" id="5232990at2759"/>
<protein>
    <submittedName>
        <fullName evidence="2">Uncharacterized protein</fullName>
    </submittedName>
</protein>